<dbReference type="Pfam" id="PF00001">
    <property type="entry name" value="7tm_1"/>
    <property type="match status" value="2"/>
</dbReference>
<evidence type="ECO:0000259" key="11">
    <source>
        <dbReference type="PROSITE" id="PS50262"/>
    </source>
</evidence>
<dbReference type="GO" id="GO:0004930">
    <property type="term" value="F:G protein-coupled receptor activity"/>
    <property type="evidence" value="ECO:0007669"/>
    <property type="project" value="UniProtKB-KW"/>
</dbReference>
<dbReference type="PANTHER" id="PTHR24225">
    <property type="entry name" value="CHEMOTACTIC RECEPTOR"/>
    <property type="match status" value="1"/>
</dbReference>
<evidence type="ECO:0000256" key="5">
    <source>
        <dbReference type="ARBA" id="ARBA00023136"/>
    </source>
</evidence>
<feature type="transmembrane region" description="Helical" evidence="10">
    <location>
        <begin position="48"/>
        <end position="68"/>
    </location>
</feature>
<accession>A0A9Q0ESE0</accession>
<evidence type="ECO:0000256" key="1">
    <source>
        <dbReference type="ARBA" id="ARBA00004141"/>
    </source>
</evidence>
<dbReference type="SUPFAM" id="SSF81321">
    <property type="entry name" value="Family A G protein-coupled receptor-like"/>
    <property type="match status" value="1"/>
</dbReference>
<dbReference type="GO" id="GO:0004875">
    <property type="term" value="F:complement receptor activity"/>
    <property type="evidence" value="ECO:0007669"/>
    <property type="project" value="TreeGrafter"/>
</dbReference>
<feature type="transmembrane region" description="Helical" evidence="10">
    <location>
        <begin position="191"/>
        <end position="208"/>
    </location>
</feature>
<evidence type="ECO:0000256" key="2">
    <source>
        <dbReference type="ARBA" id="ARBA00022692"/>
    </source>
</evidence>
<dbReference type="CDD" id="cd14974">
    <property type="entry name" value="7tmA_Anaphylatoxin_R-like"/>
    <property type="match status" value="1"/>
</dbReference>
<keyword evidence="13" id="KW-1185">Reference proteome</keyword>
<evidence type="ECO:0000256" key="3">
    <source>
        <dbReference type="ARBA" id="ARBA00022989"/>
    </source>
</evidence>
<comment type="subcellular location">
    <subcellularLocation>
        <location evidence="1">Membrane</location>
        <topology evidence="1">Multi-pass membrane protein</topology>
    </subcellularLocation>
</comment>
<dbReference type="InterPro" id="IPR000276">
    <property type="entry name" value="GPCR_Rhodpsn"/>
</dbReference>
<feature type="transmembrane region" description="Helical" evidence="10">
    <location>
        <begin position="12"/>
        <end position="36"/>
    </location>
</feature>
<comment type="similarity">
    <text evidence="8">Belongs to the chemokine-like receptor (CMKLR) family.</text>
</comment>
<dbReference type="EMBL" id="JANIIK010000039">
    <property type="protein sequence ID" value="KAJ3609737.1"/>
    <property type="molecule type" value="Genomic_DNA"/>
</dbReference>
<dbReference type="AlphaFoldDB" id="A0A9Q0ESE0"/>
<name>A0A9Q0ESE0_9TELE</name>
<feature type="compositionally biased region" description="Pro residues" evidence="9">
    <location>
        <begin position="373"/>
        <end position="383"/>
    </location>
</feature>
<feature type="transmembrane region" description="Helical" evidence="10">
    <location>
        <begin position="88"/>
        <end position="106"/>
    </location>
</feature>
<dbReference type="PROSITE" id="PS50262">
    <property type="entry name" value="G_PROTEIN_RECEP_F1_2"/>
    <property type="match status" value="1"/>
</dbReference>
<feature type="non-terminal residue" evidence="12">
    <location>
        <position position="1"/>
    </location>
</feature>
<proteinExistence type="inferred from homology"/>
<dbReference type="GO" id="GO:0007204">
    <property type="term" value="P:positive regulation of cytosolic calcium ion concentration"/>
    <property type="evidence" value="ECO:0007669"/>
    <property type="project" value="TreeGrafter"/>
</dbReference>
<dbReference type="Gene3D" id="1.20.1070.10">
    <property type="entry name" value="Rhodopsin 7-helix transmembrane proteins"/>
    <property type="match status" value="2"/>
</dbReference>
<evidence type="ECO:0000313" key="13">
    <source>
        <dbReference type="Proteomes" id="UP001148018"/>
    </source>
</evidence>
<sequence>MSGVDVDSILNTVSIVFYMVTVVLGLTGNSMVIWVAGVKLKPKVTNVWLVNLAVADLVFCLSRVLSLIKKLFFHSWPFKDFLCKLNGFLKYTNMFCSVFLLAVISLDRALCVWRPVAPYFAYREVYKKSNVTKCSLKVKETGAGDEAAKLALYSVRFLFGFLLPFTVILVCYVLTGVGIRRTRLSGKSRPLRILAVLVVAFFLCWAPYHCLLLAKMVNGKSQAVTISLTLAKGLAYFNSCVNPLLYFCMGLEVRGCFRQSLAAVFRRALAGGEDDGQTSRSVEGTLDNSSGSGAMRIVLNPADAQRAEDLTSAQTQEFKLAATLDPVTLTPDPRGPFPRHALLCPARHGNALVTAAATVTDGQEGGFTRPRPPRGGPLGPPAGPSIRALMETSALGSQIHCG</sequence>
<keyword evidence="5 10" id="KW-0472">Membrane</keyword>
<comment type="caution">
    <text evidence="12">The sequence shown here is derived from an EMBL/GenBank/DDBJ whole genome shotgun (WGS) entry which is preliminary data.</text>
</comment>
<evidence type="ECO:0000256" key="6">
    <source>
        <dbReference type="ARBA" id="ARBA00023170"/>
    </source>
</evidence>
<evidence type="ECO:0000256" key="10">
    <source>
        <dbReference type="SAM" id="Phobius"/>
    </source>
</evidence>
<keyword evidence="6" id="KW-0675">Receptor</keyword>
<keyword evidence="2 10" id="KW-0812">Transmembrane</keyword>
<dbReference type="GO" id="GO:0007200">
    <property type="term" value="P:phospholipase C-activating G protein-coupled receptor signaling pathway"/>
    <property type="evidence" value="ECO:0007669"/>
    <property type="project" value="TreeGrafter"/>
</dbReference>
<dbReference type="Proteomes" id="UP001148018">
    <property type="component" value="Unassembled WGS sequence"/>
</dbReference>
<evidence type="ECO:0000256" key="7">
    <source>
        <dbReference type="ARBA" id="ARBA00023224"/>
    </source>
</evidence>
<reference evidence="12" key="1">
    <citation type="submission" date="2022-07" db="EMBL/GenBank/DDBJ databases">
        <title>Chromosome-level genome of Muraenolepis orangiensis.</title>
        <authorList>
            <person name="Kim J."/>
        </authorList>
    </citation>
    <scope>NUCLEOTIDE SEQUENCE</scope>
    <source>
        <strain evidence="12">KU_S4_2022</strain>
        <tissue evidence="12">Muscle</tissue>
    </source>
</reference>
<feature type="transmembrane region" description="Helical" evidence="10">
    <location>
        <begin position="157"/>
        <end position="179"/>
    </location>
</feature>
<dbReference type="InterPro" id="IPR017452">
    <property type="entry name" value="GPCR_Rhodpsn_7TM"/>
</dbReference>
<evidence type="ECO:0000256" key="9">
    <source>
        <dbReference type="SAM" id="MobiDB-lite"/>
    </source>
</evidence>
<dbReference type="PANTHER" id="PTHR24225:SF48">
    <property type="entry name" value="C3A ANAPHYLATOXIN CHEMOTACTIC RECEPTOR-RELATED"/>
    <property type="match status" value="1"/>
</dbReference>
<feature type="region of interest" description="Disordered" evidence="9">
    <location>
        <begin position="361"/>
        <end position="383"/>
    </location>
</feature>
<keyword evidence="7" id="KW-0807">Transducer</keyword>
<evidence type="ECO:0000256" key="4">
    <source>
        <dbReference type="ARBA" id="ARBA00023040"/>
    </source>
</evidence>
<keyword evidence="4" id="KW-0297">G-protein coupled receptor</keyword>
<keyword evidence="3 10" id="KW-1133">Transmembrane helix</keyword>
<dbReference type="PRINTS" id="PR01559">
    <property type="entry name" value="DUFFYANTIGEN"/>
</dbReference>
<dbReference type="OrthoDB" id="10044919at2759"/>
<gene>
    <name evidence="12" type="ORF">NHX12_024248</name>
</gene>
<evidence type="ECO:0000313" key="12">
    <source>
        <dbReference type="EMBL" id="KAJ3609737.1"/>
    </source>
</evidence>
<dbReference type="GO" id="GO:0005886">
    <property type="term" value="C:plasma membrane"/>
    <property type="evidence" value="ECO:0007669"/>
    <property type="project" value="TreeGrafter"/>
</dbReference>
<dbReference type="InterPro" id="IPR000826">
    <property type="entry name" value="Formyl_rcpt-rel"/>
</dbReference>
<organism evidence="12 13">
    <name type="scientific">Muraenolepis orangiensis</name>
    <name type="common">Patagonian moray cod</name>
    <dbReference type="NCBI Taxonomy" id="630683"/>
    <lineage>
        <taxon>Eukaryota</taxon>
        <taxon>Metazoa</taxon>
        <taxon>Chordata</taxon>
        <taxon>Craniata</taxon>
        <taxon>Vertebrata</taxon>
        <taxon>Euteleostomi</taxon>
        <taxon>Actinopterygii</taxon>
        <taxon>Neopterygii</taxon>
        <taxon>Teleostei</taxon>
        <taxon>Neoteleostei</taxon>
        <taxon>Acanthomorphata</taxon>
        <taxon>Zeiogadaria</taxon>
        <taxon>Gadariae</taxon>
        <taxon>Gadiformes</taxon>
        <taxon>Muraenolepidoidei</taxon>
        <taxon>Muraenolepididae</taxon>
        <taxon>Muraenolepis</taxon>
    </lineage>
</organism>
<dbReference type="GO" id="GO:0006954">
    <property type="term" value="P:inflammatory response"/>
    <property type="evidence" value="ECO:0007669"/>
    <property type="project" value="TreeGrafter"/>
</dbReference>
<protein>
    <recommendedName>
        <fullName evidence="11">G-protein coupled receptors family 1 profile domain-containing protein</fullName>
    </recommendedName>
</protein>
<feature type="domain" description="G-protein coupled receptors family 1 profile" evidence="11">
    <location>
        <begin position="28"/>
        <end position="246"/>
    </location>
</feature>
<evidence type="ECO:0000256" key="8">
    <source>
        <dbReference type="ARBA" id="ARBA00025736"/>
    </source>
</evidence>
<dbReference type="PRINTS" id="PR00237">
    <property type="entry name" value="GPCRRHODOPSN"/>
</dbReference>